<reference evidence="6 7" key="1">
    <citation type="submission" date="2020-08" db="EMBL/GenBank/DDBJ databases">
        <title>Genomic Encyclopedia of Type Strains, Phase IV (KMG-IV): sequencing the most valuable type-strain genomes for metagenomic binning, comparative biology and taxonomic classification.</title>
        <authorList>
            <person name="Goeker M."/>
        </authorList>
    </citation>
    <scope>NUCLEOTIDE SEQUENCE [LARGE SCALE GENOMIC DNA]</scope>
    <source>
        <strain evidence="6 7">DSM 45615</strain>
    </source>
</reference>
<keyword evidence="7" id="KW-1185">Reference proteome</keyword>
<evidence type="ECO:0000313" key="7">
    <source>
        <dbReference type="Proteomes" id="UP000578449"/>
    </source>
</evidence>
<comment type="caution">
    <text evidence="6">The sequence shown here is derived from an EMBL/GenBank/DDBJ whole genome shotgun (WGS) entry which is preliminary data.</text>
</comment>
<dbReference type="InterPro" id="IPR036962">
    <property type="entry name" value="Glyco_hydro_3_N_sf"/>
</dbReference>
<evidence type="ECO:0000256" key="3">
    <source>
        <dbReference type="ARBA" id="ARBA00023277"/>
    </source>
</evidence>
<keyword evidence="3" id="KW-0119">Carbohydrate metabolism</keyword>
<sequence>MHTDREAAVEAALAALDLDTKVTILSGQDMWSLPAVPEIGLRPIVMSDGPVGVRGTHWSAADPAITLPSPTALAATWDPGLARRAGRLLGQEARRKGVDVLLAPTVNLHRSPLGGRHFEAFSEDPLLTGVIAAQYVAGVQEHGVAAVVKHFVANDAETDRFTVDNLVSERALRELYLAPFEIVVAAGVWGVMAAYNKVNGVPMTEHAPLLRGVLKGEWGFDGVVVSDWFAARDTEATARGGLDVAMPAAGSPWGERLAAAVRSGAVEPEVVDDQVRRVLRLAARVGALSGARPAVAESDRPAAVDGQELAREIAARSFVLASNPHGVLPLDAARLRGVAVLGAAARDVRILGGGSATVFPPHVVSPLDGLTAALPGGVRVTYAVGADPRTTLPPAAGPQWRNLDGATGVTARFLGHGGEVLAVVNLPDGAAIWPDVSSAVPPARVAAIELATRFTPATGGTHRLGVRCTGGYTLTVGETVVTGVIEPETGDLAVLSTAPPEHRHLIGLAAGEPVAVRVHHRIDLHPDQPFVSLTLGHGEPVATPDELLEQAERAAAEADVAIVVVGTTEEAESEGVDRAGLALPGRQDELVTRVAAANPRTIVVVNAGSPVELPWADQVAAVLLTWFPGQEAGHALAGVLLGTTEPGGRLPTTWPMRAADCPVLSTTPIDGALAYTEDVFIGYRAWERTGTRPRYPFGHGLGYTTWTYESLSVNGREATITVRNTGTRPGREVVQLYLAPVAGHPSHPGRRLAGFATVTAGPGQAATVTIALPDRAFQTWAGSWHPIPGDHLLEAGPSSADRPLSAKLAAW</sequence>
<organism evidence="6 7">
    <name type="scientific">Thermocatellispora tengchongensis</name>
    <dbReference type="NCBI Taxonomy" id="1073253"/>
    <lineage>
        <taxon>Bacteria</taxon>
        <taxon>Bacillati</taxon>
        <taxon>Actinomycetota</taxon>
        <taxon>Actinomycetes</taxon>
        <taxon>Streptosporangiales</taxon>
        <taxon>Streptosporangiaceae</taxon>
        <taxon>Thermocatellispora</taxon>
    </lineage>
</organism>
<evidence type="ECO:0000256" key="2">
    <source>
        <dbReference type="ARBA" id="ARBA00022801"/>
    </source>
</evidence>
<dbReference type="Pfam" id="PF00933">
    <property type="entry name" value="Glyco_hydro_3"/>
    <property type="match status" value="1"/>
</dbReference>
<dbReference type="InterPro" id="IPR019800">
    <property type="entry name" value="Glyco_hydro_3_AS"/>
</dbReference>
<dbReference type="Gene3D" id="2.60.40.10">
    <property type="entry name" value="Immunoglobulins"/>
    <property type="match status" value="1"/>
</dbReference>
<name>A0A840NRW4_9ACTN</name>
<dbReference type="GO" id="GO:0008422">
    <property type="term" value="F:beta-glucosidase activity"/>
    <property type="evidence" value="ECO:0007669"/>
    <property type="project" value="UniProtKB-EC"/>
</dbReference>
<evidence type="ECO:0000313" key="6">
    <source>
        <dbReference type="EMBL" id="MBB5131384.1"/>
    </source>
</evidence>
<keyword evidence="4 6" id="KW-0326">Glycosidase</keyword>
<dbReference type="Gene3D" id="3.40.50.1700">
    <property type="entry name" value="Glycoside hydrolase family 3 C-terminal domain"/>
    <property type="match status" value="1"/>
</dbReference>
<accession>A0A840NRW4</accession>
<dbReference type="Gene3D" id="3.20.20.300">
    <property type="entry name" value="Glycoside hydrolase, family 3, N-terminal domain"/>
    <property type="match status" value="1"/>
</dbReference>
<dbReference type="PANTHER" id="PTHR42715">
    <property type="entry name" value="BETA-GLUCOSIDASE"/>
    <property type="match status" value="1"/>
</dbReference>
<dbReference type="InterPro" id="IPR036881">
    <property type="entry name" value="Glyco_hydro_3_C_sf"/>
</dbReference>
<evidence type="ECO:0000259" key="5">
    <source>
        <dbReference type="PROSITE" id="PS51820"/>
    </source>
</evidence>
<dbReference type="EC" id="3.2.1.21" evidence="6"/>
<dbReference type="Pfam" id="PF01915">
    <property type="entry name" value="Glyco_hydro_3_C"/>
    <property type="match status" value="1"/>
</dbReference>
<dbReference type="InterPro" id="IPR001764">
    <property type="entry name" value="Glyco_hydro_3_N"/>
</dbReference>
<evidence type="ECO:0000256" key="4">
    <source>
        <dbReference type="RuleBase" id="RU361161"/>
    </source>
</evidence>
<dbReference type="Pfam" id="PF14310">
    <property type="entry name" value="Fn3-like"/>
    <property type="match status" value="1"/>
</dbReference>
<dbReference type="RefSeq" id="WP_312923844.1">
    <property type="nucleotide sequence ID" value="NZ_BAABIX010000023.1"/>
</dbReference>
<dbReference type="SUPFAM" id="SSF51445">
    <property type="entry name" value="(Trans)glycosidases"/>
    <property type="match status" value="1"/>
</dbReference>
<feature type="domain" description="PA14" evidence="5">
    <location>
        <begin position="404"/>
        <end position="552"/>
    </location>
</feature>
<dbReference type="Gene3D" id="2.60.120.260">
    <property type="entry name" value="Galactose-binding domain-like"/>
    <property type="match status" value="1"/>
</dbReference>
<proteinExistence type="inferred from homology"/>
<dbReference type="InterPro" id="IPR026891">
    <property type="entry name" value="Fn3-like"/>
</dbReference>
<dbReference type="PROSITE" id="PS51820">
    <property type="entry name" value="PA14"/>
    <property type="match status" value="1"/>
</dbReference>
<comment type="similarity">
    <text evidence="1 4">Belongs to the glycosyl hydrolase 3 family.</text>
</comment>
<protein>
    <submittedName>
        <fullName evidence="6">Beta-glucosidase</fullName>
        <ecNumber evidence="6">3.2.1.21</ecNumber>
    </submittedName>
</protein>
<keyword evidence="2 4" id="KW-0378">Hydrolase</keyword>
<dbReference type="Proteomes" id="UP000578449">
    <property type="component" value="Unassembled WGS sequence"/>
</dbReference>
<dbReference type="PRINTS" id="PR00133">
    <property type="entry name" value="GLHYDRLASE3"/>
</dbReference>
<dbReference type="PANTHER" id="PTHR42715:SF10">
    <property type="entry name" value="BETA-GLUCOSIDASE"/>
    <property type="match status" value="1"/>
</dbReference>
<dbReference type="GO" id="GO:0005975">
    <property type="term" value="P:carbohydrate metabolic process"/>
    <property type="evidence" value="ECO:0007669"/>
    <property type="project" value="InterPro"/>
</dbReference>
<dbReference type="InterPro" id="IPR017853">
    <property type="entry name" value="GH"/>
</dbReference>
<evidence type="ECO:0000256" key="1">
    <source>
        <dbReference type="ARBA" id="ARBA00005336"/>
    </source>
</evidence>
<dbReference type="SUPFAM" id="SSF52279">
    <property type="entry name" value="Beta-D-glucan exohydrolase, C-terminal domain"/>
    <property type="match status" value="1"/>
</dbReference>
<dbReference type="EMBL" id="JACHGN010000002">
    <property type="protein sequence ID" value="MBB5131384.1"/>
    <property type="molecule type" value="Genomic_DNA"/>
</dbReference>
<dbReference type="InterPro" id="IPR002772">
    <property type="entry name" value="Glyco_hydro_3_C"/>
</dbReference>
<gene>
    <name evidence="6" type="ORF">HNP84_001090</name>
</gene>
<dbReference type="PROSITE" id="PS00775">
    <property type="entry name" value="GLYCOSYL_HYDROL_F3"/>
    <property type="match status" value="1"/>
</dbReference>
<dbReference type="InterPro" id="IPR050288">
    <property type="entry name" value="Cellulose_deg_GH3"/>
</dbReference>
<dbReference type="AlphaFoldDB" id="A0A840NRW4"/>
<dbReference type="InterPro" id="IPR037524">
    <property type="entry name" value="PA14/GLEYA"/>
</dbReference>
<dbReference type="InterPro" id="IPR013783">
    <property type="entry name" value="Ig-like_fold"/>
</dbReference>
<dbReference type="SMART" id="SM01217">
    <property type="entry name" value="Fn3_like"/>
    <property type="match status" value="1"/>
</dbReference>